<evidence type="ECO:0000313" key="2">
    <source>
        <dbReference type="EMBL" id="VUG17439.1"/>
    </source>
</evidence>
<proteinExistence type="predicted"/>
<name>A0A7D9CXN5_DEKBR</name>
<dbReference type="EMBL" id="CABFWN010000002">
    <property type="protein sequence ID" value="VUG17439.1"/>
    <property type="molecule type" value="Genomic_DNA"/>
</dbReference>
<reference evidence="2 3" key="1">
    <citation type="submission" date="2019-07" db="EMBL/GenBank/DDBJ databases">
        <authorList>
            <person name="Friedrich A."/>
            <person name="Schacherer J."/>
        </authorList>
    </citation>
    <scope>NUCLEOTIDE SEQUENCE [LARGE SCALE GENOMIC DNA]</scope>
</reference>
<evidence type="ECO:0000313" key="3">
    <source>
        <dbReference type="Proteomes" id="UP000478008"/>
    </source>
</evidence>
<keyword evidence="1" id="KW-1133">Transmembrane helix</keyword>
<gene>
    <name evidence="2" type="ORF">DEBR0S2_07206G</name>
</gene>
<accession>A0A7D9CXN5</accession>
<feature type="transmembrane region" description="Helical" evidence="1">
    <location>
        <begin position="126"/>
        <end position="152"/>
    </location>
</feature>
<sequence>MLQIRPILGLRFIGIRNIPRIQPGEPLLLHLKPHYASRNAFFWSGSAINQRKLLHQMVPFLQTTNFPKRLTEHNVLNVDLNFRRRRLNQFWKGQVRGAAFWRVGTNLRIFKQMLQDSGDNEWKYRLLLFLFLFIIINFLFNIMMAILTNIYLERLQATSSKFGFMINSVYKHGVVEEMITINDQKANENYLRCLRMLAQKNGLKNYDTEEDPKNKQKLEEDANYKYNIDNIIMSTDQLDKWYFERNDLDYISMYCDLALRYALTLPSKQSRLVEHTVDICFGIINHYEKVAHEEVGSYKLKNKALRTKADIMEYNNVNFDEIRTCLFNALELLEKHEFTSQNTKSIIKDVTEIPEDQTLGNNMLNSILDLCSFFTDSRRPNYINIALQMLTSTLRSLECELSVLDKKYDSEALFGRKQAVHSKDERRLMELKFEKIPLIQMEISEILWYGKHYNQAIDLARSSAQKSMLYSHGNYNCAKIARIGFKNLATMYSKEGDKETAELCKVQSEGIEIPLEAFSVPSRTVRDAVLEYWFGSWGEVMFPG</sequence>
<evidence type="ECO:0000256" key="1">
    <source>
        <dbReference type="SAM" id="Phobius"/>
    </source>
</evidence>
<keyword evidence="1" id="KW-0472">Membrane</keyword>
<dbReference type="AlphaFoldDB" id="A0A7D9CXN5"/>
<keyword evidence="1" id="KW-0812">Transmembrane</keyword>
<organism evidence="2 3">
    <name type="scientific">Dekkera bruxellensis</name>
    <name type="common">Brettanomyces custersii</name>
    <dbReference type="NCBI Taxonomy" id="5007"/>
    <lineage>
        <taxon>Eukaryota</taxon>
        <taxon>Fungi</taxon>
        <taxon>Dikarya</taxon>
        <taxon>Ascomycota</taxon>
        <taxon>Saccharomycotina</taxon>
        <taxon>Pichiomycetes</taxon>
        <taxon>Pichiales</taxon>
        <taxon>Pichiaceae</taxon>
        <taxon>Brettanomyces</taxon>
    </lineage>
</organism>
<dbReference type="Proteomes" id="UP000478008">
    <property type="component" value="Unassembled WGS sequence"/>
</dbReference>
<protein>
    <submittedName>
        <fullName evidence="2">DEBR0S2_07206g1_1</fullName>
    </submittedName>
</protein>
<keyword evidence="3" id="KW-1185">Reference proteome</keyword>